<gene>
    <name evidence="2" type="ORF">MYCIT1_LOCUS14186</name>
</gene>
<sequence>MPSRHILALLPPAWGHTLPYIHLTTRMLALDPELVVTIVQHDNFVPQMLREFGLCSFDTSRLKIQGVGDKDLQSSPANLEESLKQLTSGWLGVVPGRVAGRDPTRETQPATRPDPVPQTGSGKIPQPDLPLS</sequence>
<protein>
    <submittedName>
        <fullName evidence="2">Uncharacterized protein</fullName>
    </submittedName>
</protein>
<dbReference type="AlphaFoldDB" id="A0AAD2Q2V8"/>
<evidence type="ECO:0000313" key="2">
    <source>
        <dbReference type="EMBL" id="CAK5270038.1"/>
    </source>
</evidence>
<proteinExistence type="predicted"/>
<keyword evidence="3" id="KW-1185">Reference proteome</keyword>
<feature type="region of interest" description="Disordered" evidence="1">
    <location>
        <begin position="94"/>
        <end position="132"/>
    </location>
</feature>
<comment type="caution">
    <text evidence="2">The sequence shown here is derived from an EMBL/GenBank/DDBJ whole genome shotgun (WGS) entry which is preliminary data.</text>
</comment>
<evidence type="ECO:0000313" key="3">
    <source>
        <dbReference type="Proteomes" id="UP001295794"/>
    </source>
</evidence>
<reference evidence="2" key="1">
    <citation type="submission" date="2023-11" db="EMBL/GenBank/DDBJ databases">
        <authorList>
            <person name="De Vega J J."/>
            <person name="De Vega J J."/>
        </authorList>
    </citation>
    <scope>NUCLEOTIDE SEQUENCE</scope>
</reference>
<organism evidence="2 3">
    <name type="scientific">Mycena citricolor</name>
    <dbReference type="NCBI Taxonomy" id="2018698"/>
    <lineage>
        <taxon>Eukaryota</taxon>
        <taxon>Fungi</taxon>
        <taxon>Dikarya</taxon>
        <taxon>Basidiomycota</taxon>
        <taxon>Agaricomycotina</taxon>
        <taxon>Agaricomycetes</taxon>
        <taxon>Agaricomycetidae</taxon>
        <taxon>Agaricales</taxon>
        <taxon>Marasmiineae</taxon>
        <taxon>Mycenaceae</taxon>
        <taxon>Mycena</taxon>
    </lineage>
</organism>
<dbReference type="EMBL" id="CAVNYO010000158">
    <property type="protein sequence ID" value="CAK5270038.1"/>
    <property type="molecule type" value="Genomic_DNA"/>
</dbReference>
<dbReference type="Proteomes" id="UP001295794">
    <property type="component" value="Unassembled WGS sequence"/>
</dbReference>
<name>A0AAD2Q2V8_9AGAR</name>
<accession>A0AAD2Q2V8</accession>
<evidence type="ECO:0000256" key="1">
    <source>
        <dbReference type="SAM" id="MobiDB-lite"/>
    </source>
</evidence>